<keyword evidence="4" id="KW-0677">Repeat</keyword>
<dbReference type="SUPFAM" id="SSF52540">
    <property type="entry name" value="P-loop containing nucleoside triphosphate hydrolases"/>
    <property type="match status" value="2"/>
</dbReference>
<evidence type="ECO:0000313" key="10">
    <source>
        <dbReference type="EMBL" id="MCO8277539.1"/>
    </source>
</evidence>
<dbReference type="RefSeq" id="WP_253243552.1">
    <property type="nucleotide sequence ID" value="NZ_JAMYJR010000060.1"/>
</dbReference>
<keyword evidence="7" id="KW-1278">Translocase</keyword>
<gene>
    <name evidence="10" type="ORF">M1L60_43870</name>
</gene>
<evidence type="ECO:0000256" key="5">
    <source>
        <dbReference type="ARBA" id="ARBA00022741"/>
    </source>
</evidence>
<evidence type="ECO:0000256" key="1">
    <source>
        <dbReference type="ARBA" id="ARBA00022448"/>
    </source>
</evidence>
<dbReference type="InterPro" id="IPR003593">
    <property type="entry name" value="AAA+_ATPase"/>
</dbReference>
<dbReference type="PROSITE" id="PS00211">
    <property type="entry name" value="ABC_TRANSPORTER_1"/>
    <property type="match status" value="1"/>
</dbReference>
<dbReference type="CDD" id="cd03216">
    <property type="entry name" value="ABC_Carb_Monos_I"/>
    <property type="match status" value="1"/>
</dbReference>
<dbReference type="InterPro" id="IPR027417">
    <property type="entry name" value="P-loop_NTPase"/>
</dbReference>
<protein>
    <submittedName>
        <fullName evidence="10">Sugar ABC transporter ATP-binding protein</fullName>
    </submittedName>
</protein>
<dbReference type="InterPro" id="IPR017871">
    <property type="entry name" value="ABC_transporter-like_CS"/>
</dbReference>
<keyword evidence="8" id="KW-0472">Membrane</keyword>
<dbReference type="CDD" id="cd03215">
    <property type="entry name" value="ABC_Carb_Monos_II"/>
    <property type="match status" value="1"/>
</dbReference>
<keyword evidence="1" id="KW-0813">Transport</keyword>
<feature type="domain" description="ABC transporter" evidence="9">
    <location>
        <begin position="261"/>
        <end position="497"/>
    </location>
</feature>
<dbReference type="PANTHER" id="PTHR43790:SF3">
    <property type="entry name" value="D-ALLOSE IMPORT ATP-BINDING PROTEIN ALSA-RELATED"/>
    <property type="match status" value="1"/>
</dbReference>
<dbReference type="EMBL" id="JAMYJR010000060">
    <property type="protein sequence ID" value="MCO8277539.1"/>
    <property type="molecule type" value="Genomic_DNA"/>
</dbReference>
<dbReference type="Pfam" id="PF00005">
    <property type="entry name" value="ABC_tran"/>
    <property type="match status" value="2"/>
</dbReference>
<keyword evidence="3" id="KW-0762">Sugar transport</keyword>
<organism evidence="10 11">
    <name type="scientific">Paractinoplanes aksuensis</name>
    <dbReference type="NCBI Taxonomy" id="2939490"/>
    <lineage>
        <taxon>Bacteria</taxon>
        <taxon>Bacillati</taxon>
        <taxon>Actinomycetota</taxon>
        <taxon>Actinomycetes</taxon>
        <taxon>Micromonosporales</taxon>
        <taxon>Micromonosporaceae</taxon>
        <taxon>Paractinoplanes</taxon>
    </lineage>
</organism>
<keyword evidence="11" id="KW-1185">Reference proteome</keyword>
<evidence type="ECO:0000256" key="3">
    <source>
        <dbReference type="ARBA" id="ARBA00022597"/>
    </source>
</evidence>
<keyword evidence="2" id="KW-1003">Cell membrane</keyword>
<evidence type="ECO:0000259" key="9">
    <source>
        <dbReference type="PROSITE" id="PS50893"/>
    </source>
</evidence>
<accession>A0ABT1E327</accession>
<evidence type="ECO:0000256" key="4">
    <source>
        <dbReference type="ARBA" id="ARBA00022737"/>
    </source>
</evidence>
<reference evidence="10 11" key="1">
    <citation type="submission" date="2022-06" db="EMBL/GenBank/DDBJ databases">
        <title>New Species of the Genus Actinoplanes, ActinopZanes ferrugineus.</title>
        <authorList>
            <person name="Ding P."/>
        </authorList>
    </citation>
    <scope>NUCLEOTIDE SEQUENCE [LARGE SCALE GENOMIC DNA]</scope>
    <source>
        <strain evidence="10 11">TRM88003</strain>
    </source>
</reference>
<dbReference type="PROSITE" id="PS50893">
    <property type="entry name" value="ABC_TRANSPORTER_2"/>
    <property type="match status" value="2"/>
</dbReference>
<dbReference type="InterPro" id="IPR003439">
    <property type="entry name" value="ABC_transporter-like_ATP-bd"/>
</dbReference>
<keyword evidence="5" id="KW-0547">Nucleotide-binding</keyword>
<dbReference type="SMART" id="SM00382">
    <property type="entry name" value="AAA"/>
    <property type="match status" value="2"/>
</dbReference>
<evidence type="ECO:0000256" key="8">
    <source>
        <dbReference type="ARBA" id="ARBA00023136"/>
    </source>
</evidence>
<dbReference type="PANTHER" id="PTHR43790">
    <property type="entry name" value="CARBOHYDRATE TRANSPORT ATP-BINDING PROTEIN MG119-RELATED"/>
    <property type="match status" value="1"/>
</dbReference>
<dbReference type="Proteomes" id="UP001523369">
    <property type="component" value="Unassembled WGS sequence"/>
</dbReference>
<dbReference type="GO" id="GO:0005524">
    <property type="term" value="F:ATP binding"/>
    <property type="evidence" value="ECO:0007669"/>
    <property type="project" value="UniProtKB-KW"/>
</dbReference>
<keyword evidence="6 10" id="KW-0067">ATP-binding</keyword>
<comment type="caution">
    <text evidence="10">The sequence shown here is derived from an EMBL/GenBank/DDBJ whole genome shotgun (WGS) entry which is preliminary data.</text>
</comment>
<evidence type="ECO:0000313" key="11">
    <source>
        <dbReference type="Proteomes" id="UP001523369"/>
    </source>
</evidence>
<sequence>MNANTAPLVEVRGVSKRYPGVLALDDASLSVRPGEVVALTGENGSGKSTLSKIIGGAEQPDGGVVLVDGAETVIANPATALKLGIVMISQELTLAPELTVAENVFLGRLPRRGRFIDWATMRTRAREELAALDVHVDVDAKVADLSVELQQEVEIARAVSSQARLLILDEATSSLSEHATERLLELVREQARRGVAVLMISHRMPELYSTAGSAVVLRDGRLVGTVPLPATPESQLVRMMVGRELNDYYGSRDCTPGEVVLQVRDLASADGALAPTSFEVRSGEIVGIAGLVGSGKAQLGMALGGAVAASGEVRVNGTPVALGDPRRALSAGIGLVPDDRKRAALLPTRSVAHNMTLTWLPKISRFGVVSRSENRRVREAIAEYGVKTSSPAKLITQLSGGNQQKAILGRIFALGCPVYVLSEPTRGVDVGSKSQIYALLQRLTENGAAVVIISSELPELIGLADRVLVCFQGAVHGECSGEQLTEVHLNAIAVSGRTHTEDFGEPS</sequence>
<dbReference type="Gene3D" id="3.40.50.300">
    <property type="entry name" value="P-loop containing nucleotide triphosphate hydrolases"/>
    <property type="match status" value="2"/>
</dbReference>
<dbReference type="InterPro" id="IPR050107">
    <property type="entry name" value="ABC_carbohydrate_import_ATPase"/>
</dbReference>
<proteinExistence type="predicted"/>
<evidence type="ECO:0000256" key="6">
    <source>
        <dbReference type="ARBA" id="ARBA00022840"/>
    </source>
</evidence>
<evidence type="ECO:0000256" key="2">
    <source>
        <dbReference type="ARBA" id="ARBA00022475"/>
    </source>
</evidence>
<evidence type="ECO:0000256" key="7">
    <source>
        <dbReference type="ARBA" id="ARBA00022967"/>
    </source>
</evidence>
<name>A0ABT1E327_9ACTN</name>
<feature type="domain" description="ABC transporter" evidence="9">
    <location>
        <begin position="9"/>
        <end position="244"/>
    </location>
</feature>